<accession>A0ACC2SQ88</accession>
<gene>
    <name evidence="1" type="ORF">DSO57_1029481</name>
</gene>
<comment type="caution">
    <text evidence="1">The sequence shown here is derived from an EMBL/GenBank/DDBJ whole genome shotgun (WGS) entry which is preliminary data.</text>
</comment>
<evidence type="ECO:0000313" key="1">
    <source>
        <dbReference type="EMBL" id="KAJ9064552.1"/>
    </source>
</evidence>
<name>A0ACC2SQ88_9FUNG</name>
<evidence type="ECO:0000313" key="2">
    <source>
        <dbReference type="Proteomes" id="UP001165960"/>
    </source>
</evidence>
<reference evidence="1" key="1">
    <citation type="submission" date="2022-04" db="EMBL/GenBank/DDBJ databases">
        <title>Genome of the entomopathogenic fungus Entomophthora muscae.</title>
        <authorList>
            <person name="Elya C."/>
            <person name="Lovett B.R."/>
            <person name="Lee E."/>
            <person name="Macias A.M."/>
            <person name="Hajek A.E."/>
            <person name="De Bivort B.L."/>
            <person name="Kasson M.T."/>
            <person name="De Fine Licht H.H."/>
            <person name="Stajich J.E."/>
        </authorList>
    </citation>
    <scope>NUCLEOTIDE SEQUENCE</scope>
    <source>
        <strain evidence="1">Berkeley</strain>
    </source>
</reference>
<organism evidence="1 2">
    <name type="scientific">Entomophthora muscae</name>
    <dbReference type="NCBI Taxonomy" id="34485"/>
    <lineage>
        <taxon>Eukaryota</taxon>
        <taxon>Fungi</taxon>
        <taxon>Fungi incertae sedis</taxon>
        <taxon>Zoopagomycota</taxon>
        <taxon>Entomophthoromycotina</taxon>
        <taxon>Entomophthoromycetes</taxon>
        <taxon>Entomophthorales</taxon>
        <taxon>Entomophthoraceae</taxon>
        <taxon>Entomophthora</taxon>
    </lineage>
</organism>
<dbReference type="EMBL" id="QTSX02004455">
    <property type="protein sequence ID" value="KAJ9064552.1"/>
    <property type="molecule type" value="Genomic_DNA"/>
</dbReference>
<proteinExistence type="predicted"/>
<dbReference type="Proteomes" id="UP001165960">
    <property type="component" value="Unassembled WGS sequence"/>
</dbReference>
<sequence>MYSWPTLVLPRFTQHIAIYSFVFYVLTYFAVFRWMMTVYPILTALTGFQVSNLDSPRPANPLSHRLELTNYSATHRPTVATESLGLPANVSHNTQGPLDELPLDVSNIMD</sequence>
<keyword evidence="2" id="KW-1185">Reference proteome</keyword>
<protein>
    <submittedName>
        <fullName evidence="1">Uncharacterized protein</fullName>
    </submittedName>
</protein>